<dbReference type="AlphaFoldDB" id="A0A1V9ZJI1"/>
<proteinExistence type="predicted"/>
<feature type="compositionally biased region" description="Acidic residues" evidence="7">
    <location>
        <begin position="16"/>
        <end position="53"/>
    </location>
</feature>
<evidence type="ECO:0000313" key="10">
    <source>
        <dbReference type="Proteomes" id="UP000243579"/>
    </source>
</evidence>
<keyword evidence="4" id="KW-0342">GTP-binding</keyword>
<keyword evidence="10" id="KW-1185">Reference proteome</keyword>
<dbReference type="SUPFAM" id="SSF50447">
    <property type="entry name" value="Translation proteins"/>
    <property type="match status" value="1"/>
</dbReference>
<keyword evidence="5" id="KW-0508">mRNA splicing</keyword>
<protein>
    <submittedName>
        <fullName evidence="9">U5 small nuclear ribonucleoprotein component</fullName>
    </submittedName>
</protein>
<dbReference type="Proteomes" id="UP000243579">
    <property type="component" value="Unassembled WGS sequence"/>
</dbReference>
<dbReference type="Gene3D" id="3.30.70.870">
    <property type="entry name" value="Elongation Factor G (Translational Gtpase), domain 3"/>
    <property type="match status" value="1"/>
</dbReference>
<dbReference type="GO" id="GO:0071007">
    <property type="term" value="C:U2-type catalytic step 2 spliceosome"/>
    <property type="evidence" value="ECO:0007669"/>
    <property type="project" value="TreeGrafter"/>
</dbReference>
<keyword evidence="6" id="KW-0539">Nucleus</keyword>
<dbReference type="Pfam" id="PF03764">
    <property type="entry name" value="EFG_IV"/>
    <property type="match status" value="1"/>
</dbReference>
<dbReference type="InterPro" id="IPR035655">
    <property type="entry name" value="U5-116kDa_C"/>
</dbReference>
<dbReference type="CDD" id="cd01683">
    <property type="entry name" value="EF2_IV_snRNP"/>
    <property type="match status" value="1"/>
</dbReference>
<dbReference type="GO" id="GO:0000398">
    <property type="term" value="P:mRNA splicing, via spliceosome"/>
    <property type="evidence" value="ECO:0007669"/>
    <property type="project" value="TreeGrafter"/>
</dbReference>
<dbReference type="PROSITE" id="PS51722">
    <property type="entry name" value="G_TR_2"/>
    <property type="match status" value="1"/>
</dbReference>
<dbReference type="FunFam" id="3.90.1430.10:FF:000001">
    <property type="entry name" value="116 kDa U5 small nuclear ribonucleoprotein component"/>
    <property type="match status" value="1"/>
</dbReference>
<dbReference type="Pfam" id="PF00679">
    <property type="entry name" value="EFG_C"/>
    <property type="match status" value="1"/>
</dbReference>
<comment type="subcellular location">
    <subcellularLocation>
        <location evidence="1">Nucleus</location>
    </subcellularLocation>
</comment>
<dbReference type="CDD" id="cd04098">
    <property type="entry name" value="eEF2_C_snRNP"/>
    <property type="match status" value="1"/>
</dbReference>
<evidence type="ECO:0000259" key="8">
    <source>
        <dbReference type="PROSITE" id="PS51722"/>
    </source>
</evidence>
<dbReference type="Gene3D" id="3.30.70.240">
    <property type="match status" value="1"/>
</dbReference>
<evidence type="ECO:0000256" key="2">
    <source>
        <dbReference type="ARBA" id="ARBA00022664"/>
    </source>
</evidence>
<name>A0A1V9ZJI1_ACHHY</name>
<dbReference type="InterPro" id="IPR031950">
    <property type="entry name" value="EFTUD2_N"/>
</dbReference>
<dbReference type="CDD" id="cd04090">
    <property type="entry name" value="EF2_II_snRNP"/>
    <property type="match status" value="1"/>
</dbReference>
<reference evidence="9 10" key="1">
    <citation type="journal article" date="2014" name="Genome Biol. Evol.">
        <title>The secreted proteins of Achlya hypogyna and Thraustotheca clavata identify the ancestral oomycete secretome and reveal gene acquisitions by horizontal gene transfer.</title>
        <authorList>
            <person name="Misner I."/>
            <person name="Blouin N."/>
            <person name="Leonard G."/>
            <person name="Richards T.A."/>
            <person name="Lane C.E."/>
        </authorList>
    </citation>
    <scope>NUCLEOTIDE SEQUENCE [LARGE SCALE GENOMIC DNA]</scope>
    <source>
        <strain evidence="9 10">ATCC 48635</strain>
    </source>
</reference>
<dbReference type="PANTHER" id="PTHR42908:SF6">
    <property type="entry name" value="116 KDA U5 SMALL NUCLEAR RIBONUCLEOPROTEIN COMPONENT"/>
    <property type="match status" value="1"/>
</dbReference>
<dbReference type="InterPro" id="IPR020568">
    <property type="entry name" value="Ribosomal_Su5_D2-typ_SF"/>
</dbReference>
<evidence type="ECO:0000256" key="3">
    <source>
        <dbReference type="ARBA" id="ARBA00022741"/>
    </source>
</evidence>
<dbReference type="SMART" id="SM00889">
    <property type="entry name" value="EFG_IV"/>
    <property type="match status" value="1"/>
</dbReference>
<dbReference type="GO" id="GO:0030623">
    <property type="term" value="F:U5 snRNA binding"/>
    <property type="evidence" value="ECO:0007669"/>
    <property type="project" value="TreeGrafter"/>
</dbReference>
<dbReference type="InterPro" id="IPR000795">
    <property type="entry name" value="T_Tr_GTP-bd_dom"/>
</dbReference>
<dbReference type="FunFam" id="2.40.30.10:FF:000029">
    <property type="entry name" value="116 kDa U5 small nuclear ribonucleoprotein component"/>
    <property type="match status" value="1"/>
</dbReference>
<keyword evidence="2" id="KW-0507">mRNA processing</keyword>
<dbReference type="GO" id="GO:0046540">
    <property type="term" value="C:U4/U6 x U5 tri-snRNP complex"/>
    <property type="evidence" value="ECO:0007669"/>
    <property type="project" value="TreeGrafter"/>
</dbReference>
<dbReference type="NCBIfam" id="TIGR00231">
    <property type="entry name" value="small_GTP"/>
    <property type="match status" value="1"/>
</dbReference>
<dbReference type="GO" id="GO:0003924">
    <property type="term" value="F:GTPase activity"/>
    <property type="evidence" value="ECO:0007669"/>
    <property type="project" value="InterPro"/>
</dbReference>
<dbReference type="CDD" id="cd16264">
    <property type="entry name" value="snRNP_III"/>
    <property type="match status" value="1"/>
</dbReference>
<feature type="domain" description="Tr-type G" evidence="8">
    <location>
        <begin position="141"/>
        <end position="470"/>
    </location>
</feature>
<sequence>MSESLYDEFGNYIGPELDDSSSESEEERQESDREEEASDDEDERREVDDDGDDNMGREPGSALSTYREEDHRIVLHEDKQYYPDAEEVYGDAEVLVMEEDAQAIETPLVAPVKVKEFSSAEKPPKTAYSNEFLASLMDHPAMVRNVAVVGDLHAGKTVLLDLLVEATHEVKWKDQQTDTTKKAMAVDLERRYTDTRMDEQARKVSIKSTPVSLVLPASNGKSFIMNIIDCPGHVNFSDETTAAMQVADGVVLVVDAIEGVMMNTETIVKTALLSKLPILLVVNKVDRLIIELKLPPTDAYFKLLHTIEEVNKIIETHTPLGQTMKRVSPELGNTCFASAQHGWHFSLESFAHLYSQAHRGVNAVELAKRLWGDIYYAPATRTFKKKVPYENAQRTFVSFILEPIYKIYSQVLGEDTATLSKTLRSLGLRVRREDLHLNPRPLLKLVLSQFLGRSASSFVDMVTRHVPSPLETAAAKVQALYTGAPDSKVAAAMRACDPTGPLMINIVKLYSSTDGATFSAFGRVYSGAVTTDQRVKVLGDSYSVDDDEDMCVRTVEAVAISQGRYSVRVNRIVAGNWVLLEGVDSSIINSATITDASEEVLESERVGIFTPLAQRFGTSAVVKLAVEPLNPSELPKMLEGLRKVSKSYPLVTTKVEESGEHVILCTGELAADCILHDLRKMYSEIEIKVADPVTSFCETVIETSSVQCFAETPNQKNKLTMIAEPLDVGLAKDIETGVVSLNWPKKDVAEFFQNQYKWDVLAARSVWAFGPDTTGPNVLIDDTLSSEVDKKALNSVKSSIVQGFQWGCREGPLCDEPIRASKFKILHASLASEPIHRAGGQLIPTARRVVYSSFLTATPRLLEPMYALEIQCPADTVSTLYQVLSRRRGHITQDTPKAGSPMYTVRGFLPVIESFGFETDLRVFTQGHAFCTQTFDHWALVPGDPLDANIILRPLEPSPVDALAREFMVKTRRRKGLSEEVNVAKFFDDPMLQELAKHDMDADHVM</sequence>
<dbReference type="SUPFAM" id="SSF54980">
    <property type="entry name" value="EF-G C-terminal domain-like"/>
    <property type="match status" value="2"/>
</dbReference>
<dbReference type="Gene3D" id="3.30.230.10">
    <property type="match status" value="1"/>
</dbReference>
<dbReference type="FunFam" id="3.30.70.240:FF:000004">
    <property type="entry name" value="116 kDa U5 small nuclear ribonucleoprotein"/>
    <property type="match status" value="1"/>
</dbReference>
<dbReference type="Pfam" id="PF00009">
    <property type="entry name" value="GTP_EFTU"/>
    <property type="match status" value="1"/>
</dbReference>
<evidence type="ECO:0000256" key="1">
    <source>
        <dbReference type="ARBA" id="ARBA00004123"/>
    </source>
</evidence>
<dbReference type="Gene3D" id="3.90.1430.10">
    <property type="entry name" value="Yeast translation eEF2 (G' domain)"/>
    <property type="match status" value="1"/>
</dbReference>
<dbReference type="PRINTS" id="PR00315">
    <property type="entry name" value="ELONGATNFCT"/>
</dbReference>
<evidence type="ECO:0000256" key="7">
    <source>
        <dbReference type="SAM" id="MobiDB-lite"/>
    </source>
</evidence>
<feature type="region of interest" description="Disordered" evidence="7">
    <location>
        <begin position="1"/>
        <end position="69"/>
    </location>
</feature>
<dbReference type="OrthoDB" id="364892at2759"/>
<comment type="caution">
    <text evidence="9">The sequence shown here is derived from an EMBL/GenBank/DDBJ whole genome shotgun (WGS) entry which is preliminary data.</text>
</comment>
<dbReference type="InterPro" id="IPR005517">
    <property type="entry name" value="Transl_elong_EFG/EF2_IV"/>
</dbReference>
<dbReference type="FunFam" id="3.40.50.300:FF:000646">
    <property type="entry name" value="U5 small nuclear ribonucleoprotein component"/>
    <property type="match status" value="1"/>
</dbReference>
<dbReference type="InterPro" id="IPR014721">
    <property type="entry name" value="Ribsml_uS5_D2-typ_fold_subgr"/>
</dbReference>
<dbReference type="Gene3D" id="2.40.30.10">
    <property type="entry name" value="Translation factors"/>
    <property type="match status" value="1"/>
</dbReference>
<dbReference type="GO" id="GO:0005525">
    <property type="term" value="F:GTP binding"/>
    <property type="evidence" value="ECO:0007669"/>
    <property type="project" value="UniProtKB-KW"/>
</dbReference>
<dbReference type="FunFam" id="3.30.70.870:FF:000002">
    <property type="entry name" value="Translation elongation factor 2"/>
    <property type="match status" value="1"/>
</dbReference>
<evidence type="ECO:0000256" key="4">
    <source>
        <dbReference type="ARBA" id="ARBA00023134"/>
    </source>
</evidence>
<dbReference type="PANTHER" id="PTHR42908">
    <property type="entry name" value="TRANSLATION ELONGATION FACTOR-RELATED"/>
    <property type="match status" value="1"/>
</dbReference>
<evidence type="ECO:0000256" key="5">
    <source>
        <dbReference type="ARBA" id="ARBA00023187"/>
    </source>
</evidence>
<dbReference type="CDD" id="cd04167">
    <property type="entry name" value="Snu114p"/>
    <property type="match status" value="1"/>
</dbReference>
<dbReference type="FunFam" id="3.30.230.10:FF:000009">
    <property type="entry name" value="116 kDa U5 small nuclear ribonucleoprotein component"/>
    <property type="match status" value="1"/>
</dbReference>
<dbReference type="InterPro" id="IPR035647">
    <property type="entry name" value="EFG_III/V"/>
</dbReference>
<evidence type="ECO:0000256" key="6">
    <source>
        <dbReference type="ARBA" id="ARBA00023242"/>
    </source>
</evidence>
<dbReference type="InterPro" id="IPR000640">
    <property type="entry name" value="EFG_V-like"/>
</dbReference>
<dbReference type="SUPFAM" id="SSF54211">
    <property type="entry name" value="Ribosomal protein S5 domain 2-like"/>
    <property type="match status" value="1"/>
</dbReference>
<keyword evidence="9" id="KW-0687">Ribonucleoprotein</keyword>
<dbReference type="Pfam" id="PF16004">
    <property type="entry name" value="EFTUD2"/>
    <property type="match status" value="1"/>
</dbReference>
<organism evidence="9 10">
    <name type="scientific">Achlya hypogyna</name>
    <name type="common">Oomycete</name>
    <name type="synonym">Protoachlya hypogyna</name>
    <dbReference type="NCBI Taxonomy" id="1202772"/>
    <lineage>
        <taxon>Eukaryota</taxon>
        <taxon>Sar</taxon>
        <taxon>Stramenopiles</taxon>
        <taxon>Oomycota</taxon>
        <taxon>Saprolegniomycetes</taxon>
        <taxon>Saprolegniales</taxon>
        <taxon>Achlyaceae</taxon>
        <taxon>Achlya</taxon>
    </lineage>
</organism>
<dbReference type="SMART" id="SM00838">
    <property type="entry name" value="EFG_C"/>
    <property type="match status" value="1"/>
</dbReference>
<dbReference type="GO" id="GO:0005829">
    <property type="term" value="C:cytosol"/>
    <property type="evidence" value="ECO:0007669"/>
    <property type="project" value="TreeGrafter"/>
</dbReference>
<dbReference type="STRING" id="1202772.A0A1V9ZJI1"/>
<keyword evidence="3" id="KW-0547">Nucleotide-binding</keyword>
<dbReference type="Gene3D" id="3.40.50.300">
    <property type="entry name" value="P-loop containing nucleotide triphosphate hydrolases"/>
    <property type="match status" value="1"/>
</dbReference>
<accession>A0A1V9ZJI1</accession>
<dbReference type="InterPro" id="IPR005225">
    <property type="entry name" value="Small_GTP-bd"/>
</dbReference>
<dbReference type="InterPro" id="IPR009000">
    <property type="entry name" value="Transl_B-barrel_sf"/>
</dbReference>
<dbReference type="InterPro" id="IPR027417">
    <property type="entry name" value="P-loop_NTPase"/>
</dbReference>
<dbReference type="InterPro" id="IPR044121">
    <property type="entry name" value="Snu114_GTP-bd"/>
</dbReference>
<dbReference type="EMBL" id="JNBR01000089">
    <property type="protein sequence ID" value="OQR98149.1"/>
    <property type="molecule type" value="Genomic_DNA"/>
</dbReference>
<dbReference type="SUPFAM" id="SSF52540">
    <property type="entry name" value="P-loop containing nucleoside triphosphate hydrolases"/>
    <property type="match status" value="1"/>
</dbReference>
<evidence type="ECO:0000313" key="9">
    <source>
        <dbReference type="EMBL" id="OQR98149.1"/>
    </source>
</evidence>
<gene>
    <name evidence="9" type="ORF">ACHHYP_09007</name>
</gene>